<dbReference type="Proteomes" id="UP000006735">
    <property type="component" value="Chromosome"/>
</dbReference>
<reference evidence="1 2" key="1">
    <citation type="journal article" date="2005" name="Nucleic Acids Res.">
        <title>The genome sequence of Xanthomonas oryzae pathovar oryzae KACC10331, the bacterial blight pathogen of rice.</title>
        <authorList>
            <person name="Lee B.M."/>
            <person name="Park Y.J."/>
            <person name="Park D.S."/>
            <person name="Kang H.W."/>
            <person name="Kim J.G."/>
            <person name="Song E.S."/>
            <person name="Park I.C."/>
            <person name="Yoon U.H."/>
            <person name="Hahn J.H."/>
            <person name="Koo B.S."/>
            <person name="Lee G.B."/>
            <person name="Kim H."/>
            <person name="Park H.S."/>
            <person name="Yoon K.O."/>
            <person name="Kim J.H."/>
            <person name="Jung C.H."/>
            <person name="Koh N.H."/>
            <person name="Seo J.S."/>
            <person name="Go S.J."/>
        </authorList>
    </citation>
    <scope>NUCLEOTIDE SEQUENCE [LARGE SCALE GENOMIC DNA]</scope>
    <source>
        <strain evidence="2">KACC10331 / KXO85</strain>
    </source>
</reference>
<name>Q5GX55_XANOR</name>
<dbReference type="AlphaFoldDB" id="Q5GX55"/>
<dbReference type="HOGENOM" id="CLU_044962_2_1_6"/>
<evidence type="ECO:0000313" key="2">
    <source>
        <dbReference type="Proteomes" id="UP000006735"/>
    </source>
</evidence>
<dbReference type="InterPro" id="IPR011664">
    <property type="entry name" value="Abi_system_AbiD/AbiF-like"/>
</dbReference>
<gene>
    <name evidence="1" type="primary">AbiF</name>
    <name evidence="1" type="ordered locus">XOO3462</name>
</gene>
<dbReference type="Pfam" id="PF07751">
    <property type="entry name" value="Abi_2"/>
    <property type="match status" value="1"/>
</dbReference>
<evidence type="ECO:0000313" key="1">
    <source>
        <dbReference type="EMBL" id="AAW76716.1"/>
    </source>
</evidence>
<keyword evidence="2" id="KW-1185">Reference proteome</keyword>
<dbReference type="KEGG" id="xoo:XOO3462"/>
<protein>
    <submittedName>
        <fullName evidence="1">Abortive infection bacteriophage resistance protein</fullName>
    </submittedName>
</protein>
<dbReference type="STRING" id="291331.XOO3462"/>
<dbReference type="EMBL" id="AE013598">
    <property type="protein sequence ID" value="AAW76716.1"/>
    <property type="molecule type" value="Genomic_DNA"/>
</dbReference>
<proteinExistence type="predicted"/>
<sequence>MPCSWTACSMAGWTRSWAIWASICGIRPAEGQYERCRLACVPRHAYHFHQHTRHAYGCSGSYAQIARVFYVRTPAGMRTFDKAAIPVDAQLDLLAKRGLSIQDRERAKKFLEVVSYFRLSAYMRPFQTHGHAFVAGARFQQVTQLYVFDQRLRLLVMEAIERVEVAMRALLGNHMGPTHGAHWYLQRNLFKDRYGHEKLLKSIQKRQSDAVRDYQRESQQIDRLNASASRKSELKRRRAIENYARHYALNYNTPPLMPGWAALEELTLGELSHLYQGLARDIDRKQIARSLGLHAPLLESWLHALTSIRNICAHHSRLWNRELGIRPALPAAPDFAWPHHLLQPGHHARMFPVLCILALLLRQVSPDTPWDRRLLHRLNRFRQLDTRQMGFPENWQTDPFWPQAIPHP</sequence>
<accession>Q5GX55</accession>
<organism evidence="1 2">
    <name type="scientific">Xanthomonas oryzae pv. oryzae (strain KACC10331 / KXO85)</name>
    <dbReference type="NCBI Taxonomy" id="291331"/>
    <lineage>
        <taxon>Bacteria</taxon>
        <taxon>Pseudomonadati</taxon>
        <taxon>Pseudomonadota</taxon>
        <taxon>Gammaproteobacteria</taxon>
        <taxon>Lysobacterales</taxon>
        <taxon>Lysobacteraceae</taxon>
        <taxon>Xanthomonas</taxon>
    </lineage>
</organism>